<comment type="caution">
    <text evidence="1">The sequence shown here is derived from an EMBL/GenBank/DDBJ whole genome shotgun (WGS) entry which is preliminary data.</text>
</comment>
<reference evidence="1 2" key="2">
    <citation type="submission" date="2023-08" db="EMBL/GenBank/DDBJ databases">
        <authorList>
            <person name="Du M."/>
            <person name="Liu C."/>
            <person name="Liu S.-J."/>
        </authorList>
    </citation>
    <scope>NUCLEOTIDE SEQUENCE [LARGE SCALE GENOMIC DNA]</scope>
    <source>
        <strain evidence="1 2">GS077</strain>
    </source>
</reference>
<evidence type="ECO:0000313" key="2">
    <source>
        <dbReference type="Proteomes" id="UP001258434"/>
    </source>
</evidence>
<protein>
    <recommendedName>
        <fullName evidence="3">DUF2971 domain-containing protein</fullName>
    </recommendedName>
</protein>
<reference evidence="2" key="1">
    <citation type="submission" date="2023-07" db="EMBL/GenBank/DDBJ databases">
        <title>A gut symbiont ubiquitin homologue binds and inactivates peptidyl-prolyl isomerase to mediate the interbacterial arms race in the human gut.</title>
        <authorList>
            <person name="Jiang K."/>
            <person name="Li W."/>
            <person name="Tong M."/>
            <person name="Xu J."/>
            <person name="Chen Z."/>
            <person name="Yang Y."/>
            <person name="Zang Y."/>
            <person name="Jiao X."/>
            <person name="Liu C."/>
            <person name="Lim B."/>
            <person name="Jiang X."/>
            <person name="Wang J."/>
            <person name="Wu D."/>
            <person name="Wang M."/>
            <person name="Liu S.-J."/>
            <person name="Shao F."/>
            <person name="Gao X."/>
        </authorList>
    </citation>
    <scope>NUCLEOTIDE SEQUENCE [LARGE SCALE GENOMIC DNA]</scope>
    <source>
        <strain evidence="2">GS077</strain>
    </source>
</reference>
<dbReference type="RefSeq" id="WP_009292165.1">
    <property type="nucleotide sequence ID" value="NZ_CP043610.1"/>
</dbReference>
<sequence>MLIEQFSYFTFSCFQCPLEDIVKTLSANFLENGKRKLSLKPFMFDLYNNSPLKGGAHFEKAYFFVPAINRNISVMYSNYSDGWNTLARWLSSKIQCDCYNFQITNIDSSDSMNSFNFIQNGADVRTVYAMKDSKWIFYENGIIQWFEDESYYKRKLIKNRLNKDILLSYCVKLGFAITEANFWKSEDAVLLERIQ</sequence>
<dbReference type="AlphaFoldDB" id="A0ABD5FQX6"/>
<evidence type="ECO:0000313" key="1">
    <source>
        <dbReference type="EMBL" id="MDT6974819.1"/>
    </source>
</evidence>
<proteinExistence type="predicted"/>
<evidence type="ECO:0008006" key="3">
    <source>
        <dbReference type="Google" id="ProtNLM"/>
    </source>
</evidence>
<accession>A0ABD5FQX6</accession>
<dbReference type="EMBL" id="JAVFHL010000001">
    <property type="protein sequence ID" value="MDT6974819.1"/>
    <property type="molecule type" value="Genomic_DNA"/>
</dbReference>
<gene>
    <name evidence="1" type="ORF">BFGS077_000064</name>
</gene>
<dbReference type="Proteomes" id="UP001258434">
    <property type="component" value="Unassembled WGS sequence"/>
</dbReference>
<name>A0ABD5FQX6_BACFG</name>
<organism evidence="1 2">
    <name type="scientific">Bacteroides fragilis</name>
    <dbReference type="NCBI Taxonomy" id="817"/>
    <lineage>
        <taxon>Bacteria</taxon>
        <taxon>Pseudomonadati</taxon>
        <taxon>Bacteroidota</taxon>
        <taxon>Bacteroidia</taxon>
        <taxon>Bacteroidales</taxon>
        <taxon>Bacteroidaceae</taxon>
        <taxon>Bacteroides</taxon>
    </lineage>
</organism>